<dbReference type="PROSITE" id="PS00059">
    <property type="entry name" value="ADH_ZINC"/>
    <property type="match status" value="1"/>
</dbReference>
<dbReference type="RefSeq" id="WP_256707074.1">
    <property type="nucleotide sequence ID" value="NZ_CP101914.1"/>
</dbReference>
<dbReference type="InterPro" id="IPR013154">
    <property type="entry name" value="ADH-like_N"/>
</dbReference>
<accession>A0ABY5JRG0</accession>
<keyword evidence="2 4" id="KW-0862">Zinc</keyword>
<dbReference type="Proteomes" id="UP001059773">
    <property type="component" value="Chromosome"/>
</dbReference>
<evidence type="ECO:0000256" key="4">
    <source>
        <dbReference type="RuleBase" id="RU361277"/>
    </source>
</evidence>
<dbReference type="PANTHER" id="PTHR43401">
    <property type="entry name" value="L-THREONINE 3-DEHYDROGENASE"/>
    <property type="match status" value="1"/>
</dbReference>
<evidence type="ECO:0000256" key="3">
    <source>
        <dbReference type="ARBA" id="ARBA00023002"/>
    </source>
</evidence>
<keyword evidence="9" id="KW-1185">Reference proteome</keyword>
<dbReference type="InterPro" id="IPR002328">
    <property type="entry name" value="ADH_Zn_CS"/>
</dbReference>
<organism evidence="8 9">
    <name type="scientific">Oceanobacillus jeddahense</name>
    <dbReference type="NCBI Taxonomy" id="1462527"/>
    <lineage>
        <taxon>Bacteria</taxon>
        <taxon>Bacillati</taxon>
        <taxon>Bacillota</taxon>
        <taxon>Bacilli</taxon>
        <taxon>Bacillales</taxon>
        <taxon>Bacillaceae</taxon>
        <taxon>Oceanobacillus</taxon>
    </lineage>
</organism>
<evidence type="ECO:0000259" key="7">
    <source>
        <dbReference type="Pfam" id="PF08240"/>
    </source>
</evidence>
<protein>
    <submittedName>
        <fullName evidence="8">Alcohol dehydrogenase catalytic domain-containing protein</fullName>
    </submittedName>
</protein>
<gene>
    <name evidence="8" type="ORF">NP439_17145</name>
</gene>
<dbReference type="InterPro" id="IPR013149">
    <property type="entry name" value="ADH-like_C"/>
</dbReference>
<dbReference type="EMBL" id="CP101914">
    <property type="protein sequence ID" value="UUI01763.1"/>
    <property type="molecule type" value="Genomic_DNA"/>
</dbReference>
<dbReference type="SUPFAM" id="SSF51735">
    <property type="entry name" value="NAD(P)-binding Rossmann-fold domains"/>
    <property type="match status" value="1"/>
</dbReference>
<evidence type="ECO:0000256" key="5">
    <source>
        <dbReference type="SAM" id="Phobius"/>
    </source>
</evidence>
<dbReference type="InterPro" id="IPR011032">
    <property type="entry name" value="GroES-like_sf"/>
</dbReference>
<sequence length="354" mass="38543">MTKMRKFAVLTKARNAEVHKGKIPEVGNNQVLIKQEACNICTTDFGQWLGLREHQPYPMAGGHEGAGIIVAKGKNVRDGLNIGDHVALAYDYCGECTACQTGRTSECIEILNPFKDKNDEGYYGHLGFATYNVKNANTVIKMNPKLSFSEAGFLEPLATVVSGLKRLRVTALERVVVIGAGTMGILNALAATAYGAEVIVTEMMNKKIEAARSMGLNVIDVKKYDPVEKVKELTNAEGADAVILAVGVTKANDQALEMVKHLNGRLLLFAAGYPAPELNVDSNLVHYRKIELIGTYGADIHDFNKSANLLNDAKVDVSKLIETKVPIEEIQKAYEIASTQGSYRVSVLLQEESE</sequence>
<keyword evidence="5" id="KW-1133">Transmembrane helix</keyword>
<dbReference type="InterPro" id="IPR050129">
    <property type="entry name" value="Zn_alcohol_dh"/>
</dbReference>
<feature type="domain" description="Alcohol dehydrogenase-like N-terminal" evidence="7">
    <location>
        <begin position="27"/>
        <end position="142"/>
    </location>
</feature>
<dbReference type="SUPFAM" id="SSF50129">
    <property type="entry name" value="GroES-like"/>
    <property type="match status" value="1"/>
</dbReference>
<comment type="similarity">
    <text evidence="4">Belongs to the zinc-containing alcohol dehydrogenase family.</text>
</comment>
<evidence type="ECO:0000313" key="8">
    <source>
        <dbReference type="EMBL" id="UUI01763.1"/>
    </source>
</evidence>
<keyword evidence="1 4" id="KW-0479">Metal-binding</keyword>
<evidence type="ECO:0000259" key="6">
    <source>
        <dbReference type="Pfam" id="PF00107"/>
    </source>
</evidence>
<dbReference type="Pfam" id="PF00107">
    <property type="entry name" value="ADH_zinc_N"/>
    <property type="match status" value="1"/>
</dbReference>
<feature type="domain" description="Alcohol dehydrogenase-like C-terminal" evidence="6">
    <location>
        <begin position="184"/>
        <end position="310"/>
    </location>
</feature>
<dbReference type="Gene3D" id="3.90.180.10">
    <property type="entry name" value="Medium-chain alcohol dehydrogenases, catalytic domain"/>
    <property type="match status" value="1"/>
</dbReference>
<evidence type="ECO:0000256" key="1">
    <source>
        <dbReference type="ARBA" id="ARBA00022723"/>
    </source>
</evidence>
<proteinExistence type="inferred from homology"/>
<reference evidence="8" key="1">
    <citation type="submission" date="2022-07" db="EMBL/GenBank/DDBJ databases">
        <title>FELIX.</title>
        <authorList>
            <person name="Wan K.H."/>
            <person name="Park S."/>
            <person name="Lawrence Q."/>
            <person name="Eichenberger J.P."/>
            <person name="Booth B.W."/>
            <person name="Piaggio A.J."/>
            <person name="Chandler J.C."/>
            <person name="Franklin A.B."/>
            <person name="Celniker S.E."/>
        </authorList>
    </citation>
    <scope>NUCLEOTIDE SEQUENCE</scope>
    <source>
        <strain evidence="8">QA-1986 374</strain>
    </source>
</reference>
<dbReference type="InterPro" id="IPR036291">
    <property type="entry name" value="NAD(P)-bd_dom_sf"/>
</dbReference>
<evidence type="ECO:0000313" key="9">
    <source>
        <dbReference type="Proteomes" id="UP001059773"/>
    </source>
</evidence>
<keyword evidence="5" id="KW-0812">Transmembrane</keyword>
<keyword evidence="3" id="KW-0560">Oxidoreductase</keyword>
<evidence type="ECO:0000256" key="2">
    <source>
        <dbReference type="ARBA" id="ARBA00022833"/>
    </source>
</evidence>
<keyword evidence="5" id="KW-0472">Membrane</keyword>
<name>A0ABY5JRG0_9BACI</name>
<dbReference type="Gene3D" id="3.40.50.720">
    <property type="entry name" value="NAD(P)-binding Rossmann-like Domain"/>
    <property type="match status" value="1"/>
</dbReference>
<dbReference type="Pfam" id="PF08240">
    <property type="entry name" value="ADH_N"/>
    <property type="match status" value="1"/>
</dbReference>
<feature type="transmembrane region" description="Helical" evidence="5">
    <location>
        <begin position="175"/>
        <end position="196"/>
    </location>
</feature>
<dbReference type="PANTHER" id="PTHR43401:SF2">
    <property type="entry name" value="L-THREONINE 3-DEHYDROGENASE"/>
    <property type="match status" value="1"/>
</dbReference>
<comment type="cofactor">
    <cofactor evidence="4">
        <name>Zn(2+)</name>
        <dbReference type="ChEBI" id="CHEBI:29105"/>
    </cofactor>
</comment>